<dbReference type="Gene3D" id="3.90.1310.10">
    <property type="entry name" value="Penicillin-binding protein 2a (Domain 2)"/>
    <property type="match status" value="1"/>
</dbReference>
<sequence length="573" mass="61274">MNMRSGLAVISMIGAIGLITYGIFQPVEGEVRWLLCLWASAPLFGLAAYLATRTGETRSLSRNLTNLGLVFLVGFGLISLQLLRQQFVRASAIAMHVVQDEEGQAISNIRPVLASQKVLRGEIRDMRGSVLVQSEPVGNAARRVYPLADRYDPRAFSNIVGFFSTRYGQSGLEATYNAYLSGERGNEWQRLRDSLLSETPRGNHLTLTLNADLQAEAAAALGGRTGSVVVLDPSTGAIRALVSNPGFDPRGLSFNPGVADREAENERITQYWQEMQVESAGQPLLNRATQGLYPPGSVFKTVTAVGVLEHSGVGQPETITCPETYLPDPNAPAIVNAVGGLATRTGDPSDLERVYAFSCNTAFAQYATRLGAERMVETAGRFDIGTPQRMTTTYRGLSDLLANQSLLYRDAGFLNQPRALADTGYGQGQLLVTPLQMAMVAAAIANDGIMMQPYLVQTVKRPDGGLILTHSPQRIRRTMSSATAQTMLNNMSAVARYGFGQSISSFVPGIAVGGKSGTAEHVEGAVPHAWFIAVAPLDAPRYAVAVMVERGGEGSSVGAELAGRVLAAAFATE</sequence>
<feature type="domain" description="Penicillin binding protein A dimerisation" evidence="3">
    <location>
        <begin position="120"/>
        <end position="204"/>
    </location>
</feature>
<dbReference type="Pfam" id="PF21922">
    <property type="entry name" value="PBP_dimer_2"/>
    <property type="match status" value="1"/>
</dbReference>
<evidence type="ECO:0000256" key="1">
    <source>
        <dbReference type="SAM" id="Phobius"/>
    </source>
</evidence>
<gene>
    <name evidence="4" type="ORF">A9Q02_08855</name>
</gene>
<evidence type="ECO:0000259" key="3">
    <source>
        <dbReference type="Pfam" id="PF21922"/>
    </source>
</evidence>
<dbReference type="GO" id="GO:0071555">
    <property type="term" value="P:cell wall organization"/>
    <property type="evidence" value="ECO:0007669"/>
    <property type="project" value="TreeGrafter"/>
</dbReference>
<evidence type="ECO:0000313" key="4">
    <source>
        <dbReference type="EMBL" id="PDW00716.1"/>
    </source>
</evidence>
<keyword evidence="1" id="KW-1133">Transmembrane helix</keyword>
<keyword evidence="5" id="KW-1185">Reference proteome</keyword>
<dbReference type="GO" id="GO:0016740">
    <property type="term" value="F:transferase activity"/>
    <property type="evidence" value="ECO:0007669"/>
    <property type="project" value="UniProtKB-KW"/>
</dbReference>
<protein>
    <submittedName>
        <fullName evidence="4">Peptidoglycan glycosyltransferase</fullName>
    </submittedName>
</protein>
<dbReference type="SUPFAM" id="SSF56601">
    <property type="entry name" value="beta-lactamase/transpeptidase-like"/>
    <property type="match status" value="1"/>
</dbReference>
<evidence type="ECO:0000259" key="2">
    <source>
        <dbReference type="Pfam" id="PF00905"/>
    </source>
</evidence>
<dbReference type="Gene3D" id="3.40.710.10">
    <property type="entry name" value="DD-peptidase/beta-lactamase superfamily"/>
    <property type="match status" value="1"/>
</dbReference>
<dbReference type="GO" id="GO:0071972">
    <property type="term" value="F:peptidoglycan L,D-transpeptidase activity"/>
    <property type="evidence" value="ECO:0007669"/>
    <property type="project" value="TreeGrafter"/>
</dbReference>
<dbReference type="EMBL" id="LYXE01000031">
    <property type="protein sequence ID" value="PDW00716.1"/>
    <property type="molecule type" value="Genomic_DNA"/>
</dbReference>
<feature type="domain" description="Penicillin-binding protein transpeptidase" evidence="2">
    <location>
        <begin position="226"/>
        <end position="566"/>
    </location>
</feature>
<feature type="transmembrane region" description="Helical" evidence="1">
    <location>
        <begin position="64"/>
        <end position="83"/>
    </location>
</feature>
<dbReference type="InterPro" id="IPR012338">
    <property type="entry name" value="Beta-lactam/transpept-like"/>
</dbReference>
<accession>A0A2H3LDM2</accession>
<dbReference type="PANTHER" id="PTHR30627:SF24">
    <property type="entry name" value="PENICILLIN-BINDING PROTEIN 4B"/>
    <property type="match status" value="1"/>
</dbReference>
<dbReference type="AlphaFoldDB" id="A0A2H3LDM2"/>
<dbReference type="InterPro" id="IPR001460">
    <property type="entry name" value="PCN-bd_Tpept"/>
</dbReference>
<keyword evidence="1" id="KW-0812">Transmembrane</keyword>
<dbReference type="Pfam" id="PF00905">
    <property type="entry name" value="Transpeptidase"/>
    <property type="match status" value="1"/>
</dbReference>
<dbReference type="PANTHER" id="PTHR30627">
    <property type="entry name" value="PEPTIDOGLYCAN D,D-TRANSPEPTIDASE"/>
    <property type="match status" value="1"/>
</dbReference>
<comment type="caution">
    <text evidence="4">The sequence shown here is derived from an EMBL/GenBank/DDBJ whole genome shotgun (WGS) entry which is preliminary data.</text>
</comment>
<reference evidence="4 5" key="1">
    <citation type="submission" date="2016-05" db="EMBL/GenBank/DDBJ databases">
        <authorList>
            <person name="Lavstsen T."/>
            <person name="Jespersen J.S."/>
        </authorList>
    </citation>
    <scope>NUCLEOTIDE SEQUENCE [LARGE SCALE GENOMIC DNA]</scope>
    <source>
        <strain evidence="4 5">B7-9</strain>
    </source>
</reference>
<keyword evidence="1" id="KW-0472">Membrane</keyword>
<feature type="transmembrane region" description="Helical" evidence="1">
    <location>
        <begin position="31"/>
        <end position="52"/>
    </location>
</feature>
<dbReference type="Proteomes" id="UP000220922">
    <property type="component" value="Unassembled WGS sequence"/>
</dbReference>
<feature type="transmembrane region" description="Helical" evidence="1">
    <location>
        <begin position="7"/>
        <end position="25"/>
    </location>
</feature>
<dbReference type="GO" id="GO:0005886">
    <property type="term" value="C:plasma membrane"/>
    <property type="evidence" value="ECO:0007669"/>
    <property type="project" value="TreeGrafter"/>
</dbReference>
<keyword evidence="4" id="KW-0808">Transferase</keyword>
<dbReference type="InterPro" id="IPR050515">
    <property type="entry name" value="Beta-lactam/transpept"/>
</dbReference>
<dbReference type="GO" id="GO:0008658">
    <property type="term" value="F:penicillin binding"/>
    <property type="evidence" value="ECO:0007669"/>
    <property type="project" value="InterPro"/>
</dbReference>
<organism evidence="4 5">
    <name type="scientific">Candidatus Chloroploca asiatica</name>
    <dbReference type="NCBI Taxonomy" id="1506545"/>
    <lineage>
        <taxon>Bacteria</taxon>
        <taxon>Bacillati</taxon>
        <taxon>Chloroflexota</taxon>
        <taxon>Chloroflexia</taxon>
        <taxon>Chloroflexales</taxon>
        <taxon>Chloroflexineae</taxon>
        <taxon>Oscillochloridaceae</taxon>
        <taxon>Candidatus Chloroploca</taxon>
    </lineage>
</organism>
<name>A0A2H3LDM2_9CHLR</name>
<proteinExistence type="predicted"/>
<evidence type="ECO:0000313" key="5">
    <source>
        <dbReference type="Proteomes" id="UP000220922"/>
    </source>
</evidence>
<dbReference type="InterPro" id="IPR054120">
    <property type="entry name" value="PBPA_dimer"/>
</dbReference>